<evidence type="ECO:0000313" key="2">
    <source>
        <dbReference type="EMBL" id="UOQ60251.1"/>
    </source>
</evidence>
<reference evidence="2 3" key="1">
    <citation type="submission" date="2022-04" db="EMBL/GenBank/DDBJ databases">
        <title>Leucobacter sp. isolated from rhizosphere of onion.</title>
        <authorList>
            <person name="Won M."/>
            <person name="Lee C.-M."/>
            <person name="Woen H.-Y."/>
            <person name="Kwon S.-W."/>
        </authorList>
    </citation>
    <scope>NUCLEOTIDE SEQUENCE [LARGE SCALE GENOMIC DNA]</scope>
    <source>
        <strain evidence="2 3">H25R-14</strain>
    </source>
</reference>
<dbReference type="PANTHER" id="PTHR34853">
    <property type="match status" value="1"/>
</dbReference>
<keyword evidence="1" id="KW-0472">Membrane</keyword>
<evidence type="ECO:0000256" key="1">
    <source>
        <dbReference type="SAM" id="Phobius"/>
    </source>
</evidence>
<dbReference type="RefSeq" id="WP_244685727.1">
    <property type="nucleotide sequence ID" value="NZ_CP095043.1"/>
</dbReference>
<dbReference type="InterPro" id="IPR029058">
    <property type="entry name" value="AB_hydrolase_fold"/>
</dbReference>
<dbReference type="InterPro" id="IPR005152">
    <property type="entry name" value="Lipase_secreted"/>
</dbReference>
<accession>A0ABY4FVA4</accession>
<keyword evidence="1" id="KW-1133">Transmembrane helix</keyword>
<keyword evidence="1" id="KW-0812">Transmembrane</keyword>
<evidence type="ECO:0008006" key="4">
    <source>
        <dbReference type="Google" id="ProtNLM"/>
    </source>
</evidence>
<name>A0ABY4FVA4_9MICO</name>
<keyword evidence="3" id="KW-1185">Reference proteome</keyword>
<feature type="transmembrane region" description="Helical" evidence="1">
    <location>
        <begin position="24"/>
        <end position="47"/>
    </location>
</feature>
<proteinExistence type="predicted"/>
<dbReference type="PANTHER" id="PTHR34853:SF1">
    <property type="entry name" value="LIPASE 5"/>
    <property type="match status" value="1"/>
</dbReference>
<dbReference type="PIRSF" id="PIRSF029171">
    <property type="entry name" value="Esterase_LipA"/>
    <property type="match status" value="1"/>
</dbReference>
<dbReference type="Proteomes" id="UP000831775">
    <property type="component" value="Chromosome"/>
</dbReference>
<dbReference type="Gene3D" id="3.40.50.1820">
    <property type="entry name" value="alpha/beta hydrolase"/>
    <property type="match status" value="2"/>
</dbReference>
<dbReference type="EMBL" id="CP095043">
    <property type="protein sequence ID" value="UOQ60251.1"/>
    <property type="molecule type" value="Genomic_DNA"/>
</dbReference>
<evidence type="ECO:0000313" key="3">
    <source>
        <dbReference type="Proteomes" id="UP000831775"/>
    </source>
</evidence>
<sequence length="437" mass="46103">MSGDDARKTTETAAAVRPRRRRGVVALTVVGALVVAAVAGWGVWALVSANVESASVRAFQEDLQDFYASPDAPAAPGELIRAEEITDLEVPGGTAYRMMYGTQAPDGSATVSSGMLIVPDGDAPAEGRPVLAWAHGTLGFGNDCTPSRTYHPTLHGLDFGSWLGVAMQRGWVVSATDYAGVGTDGDPYYLIAQSEAQDVINSVRAAQNFPDAHAGSRYATFGHSQGGHASLAAGMYADYAPELELVAVSGAAPAAELGALFAQQYDKPVAWGDGPSVAASWPLVHTDLTLDGVLSASAQRDYSELAHGCLLQEVDQLLVKKTFDEQFFQKDPLSDPAWASAVSREQIDPARIEAPIFVVQSLTDNVVLPNTTALLAESACELPAPGIAVSWLDMVTHEDTAVMGGMLAVDWLQDRFDGVPVAPTCDQVLPLKPAERP</sequence>
<gene>
    <name evidence="2" type="ORF">MUN76_14635</name>
</gene>
<dbReference type="Pfam" id="PF03583">
    <property type="entry name" value="LIP"/>
    <property type="match status" value="1"/>
</dbReference>
<dbReference type="SUPFAM" id="SSF53474">
    <property type="entry name" value="alpha/beta-Hydrolases"/>
    <property type="match status" value="1"/>
</dbReference>
<protein>
    <recommendedName>
        <fullName evidence="4">Lipase</fullName>
    </recommendedName>
</protein>
<organism evidence="2 3">
    <name type="scientific">Leucobacter rhizosphaerae</name>
    <dbReference type="NCBI Taxonomy" id="2932245"/>
    <lineage>
        <taxon>Bacteria</taxon>
        <taxon>Bacillati</taxon>
        <taxon>Actinomycetota</taxon>
        <taxon>Actinomycetes</taxon>
        <taxon>Micrococcales</taxon>
        <taxon>Microbacteriaceae</taxon>
        <taxon>Leucobacter</taxon>
    </lineage>
</organism>